<evidence type="ECO:0000256" key="6">
    <source>
        <dbReference type="ARBA" id="ARBA00023136"/>
    </source>
</evidence>
<evidence type="ECO:0008006" key="10">
    <source>
        <dbReference type="Google" id="ProtNLM"/>
    </source>
</evidence>
<gene>
    <name evidence="8" type="ORF">A2074_00245</name>
</gene>
<accession>A0A1F2UHN8</accession>
<keyword evidence="3" id="KW-1003">Cell membrane</keyword>
<proteinExistence type="predicted"/>
<evidence type="ECO:0000313" key="9">
    <source>
        <dbReference type="Proteomes" id="UP000178086"/>
    </source>
</evidence>
<name>A0A1F2UHN8_9ACTN</name>
<keyword evidence="6 7" id="KW-0472">Membrane</keyword>
<protein>
    <recommendedName>
        <fullName evidence="10">Energy-coupling factor ABC transporter permease</fullName>
    </recommendedName>
</protein>
<feature type="transmembrane region" description="Helical" evidence="7">
    <location>
        <begin position="13"/>
        <end position="31"/>
    </location>
</feature>
<feature type="transmembrane region" description="Helical" evidence="7">
    <location>
        <begin position="43"/>
        <end position="64"/>
    </location>
</feature>
<dbReference type="PANTHER" id="PTHR34229:SF1">
    <property type="entry name" value="METAL TRANSPORT PROTEIN HI_1621-RELATED"/>
    <property type="match status" value="1"/>
</dbReference>
<evidence type="ECO:0000256" key="5">
    <source>
        <dbReference type="ARBA" id="ARBA00022989"/>
    </source>
</evidence>
<evidence type="ECO:0000256" key="2">
    <source>
        <dbReference type="ARBA" id="ARBA00022448"/>
    </source>
</evidence>
<feature type="transmembrane region" description="Helical" evidence="7">
    <location>
        <begin position="70"/>
        <end position="89"/>
    </location>
</feature>
<keyword evidence="4 7" id="KW-0812">Transmembrane</keyword>
<dbReference type="Pfam" id="PF01891">
    <property type="entry name" value="CbiM"/>
    <property type="match status" value="1"/>
</dbReference>
<evidence type="ECO:0000256" key="3">
    <source>
        <dbReference type="ARBA" id="ARBA00022475"/>
    </source>
</evidence>
<dbReference type="GO" id="GO:0005886">
    <property type="term" value="C:plasma membrane"/>
    <property type="evidence" value="ECO:0007669"/>
    <property type="project" value="UniProtKB-SubCell"/>
</dbReference>
<evidence type="ECO:0000256" key="7">
    <source>
        <dbReference type="SAM" id="Phobius"/>
    </source>
</evidence>
<evidence type="ECO:0000256" key="4">
    <source>
        <dbReference type="ARBA" id="ARBA00022692"/>
    </source>
</evidence>
<dbReference type="EMBL" id="MELI01000093">
    <property type="protein sequence ID" value="OFW32547.1"/>
    <property type="molecule type" value="Genomic_DNA"/>
</dbReference>
<dbReference type="AlphaFoldDB" id="A0A1F2UHN8"/>
<evidence type="ECO:0000313" key="8">
    <source>
        <dbReference type="EMBL" id="OFW32547.1"/>
    </source>
</evidence>
<reference evidence="8 9" key="1">
    <citation type="journal article" date="2016" name="Nat. Commun.">
        <title>Thousands of microbial genomes shed light on interconnected biogeochemical processes in an aquifer system.</title>
        <authorList>
            <person name="Anantharaman K."/>
            <person name="Brown C.T."/>
            <person name="Hug L.A."/>
            <person name="Sharon I."/>
            <person name="Castelle C.J."/>
            <person name="Probst A.J."/>
            <person name="Thomas B.C."/>
            <person name="Singh A."/>
            <person name="Wilkins M.J."/>
            <person name="Karaoz U."/>
            <person name="Brodie E.L."/>
            <person name="Williams K.H."/>
            <person name="Hubbard S.S."/>
            <person name="Banfield J.F."/>
        </authorList>
    </citation>
    <scope>NUCLEOTIDE SEQUENCE [LARGE SCALE GENOMIC DNA]</scope>
</reference>
<evidence type="ECO:0000256" key="1">
    <source>
        <dbReference type="ARBA" id="ARBA00004651"/>
    </source>
</evidence>
<keyword evidence="5 7" id="KW-1133">Transmembrane helix</keyword>
<dbReference type="PANTHER" id="PTHR34229">
    <property type="entry name" value="METAL TRANSPORT PROTEIN HI_1621-RELATED"/>
    <property type="match status" value="1"/>
</dbReference>
<comment type="caution">
    <text evidence="8">The sequence shown here is derived from an EMBL/GenBank/DDBJ whole genome shotgun (WGS) entry which is preliminary data.</text>
</comment>
<dbReference type="InterPro" id="IPR002751">
    <property type="entry name" value="CbiM/NikMN"/>
</dbReference>
<feature type="transmembrane region" description="Helical" evidence="7">
    <location>
        <begin position="135"/>
        <end position="158"/>
    </location>
</feature>
<feature type="transmembrane region" description="Helical" evidence="7">
    <location>
        <begin position="192"/>
        <end position="219"/>
    </location>
</feature>
<dbReference type="Gene3D" id="1.10.1760.20">
    <property type="match status" value="1"/>
</dbReference>
<sequence>MSHIHLPDGVIPVFWWIIGYLLTAAILGLAISRTKSTEARRKVPLLGIIAAVMLVGQSIPLGFIPFHLGLAVLAGIILGPWLGFMAAFISNMFLALIGHGGITVVGLNTVVVGSEVIIGYLLYNMFRRATVRPVLPVILATALTLIITIAFMVGVVAISQVNPAMILMGEDAGAIKDSVVVDSPVAISLRRFVAIIVPIAAIGIAIEAFATGLIVRFILGVRPEIVGAPARER</sequence>
<comment type="subcellular location">
    <subcellularLocation>
        <location evidence="1">Cell membrane</location>
        <topology evidence="1">Multi-pass membrane protein</topology>
    </subcellularLocation>
</comment>
<keyword evidence="2" id="KW-0813">Transport</keyword>
<dbReference type="GO" id="GO:0000041">
    <property type="term" value="P:transition metal ion transport"/>
    <property type="evidence" value="ECO:0007669"/>
    <property type="project" value="InterPro"/>
</dbReference>
<dbReference type="Proteomes" id="UP000178086">
    <property type="component" value="Unassembled WGS sequence"/>
</dbReference>
<organism evidence="8 9">
    <name type="scientific">Candidatus Aquicultor primus</name>
    <dbReference type="NCBI Taxonomy" id="1797195"/>
    <lineage>
        <taxon>Bacteria</taxon>
        <taxon>Bacillati</taxon>
        <taxon>Actinomycetota</taxon>
        <taxon>Candidatus Aquicultoria</taxon>
        <taxon>Candidatus Aquicultorales</taxon>
        <taxon>Candidatus Aquicultoraceae</taxon>
        <taxon>Candidatus Aquicultor</taxon>
    </lineage>
</organism>
<feature type="transmembrane region" description="Helical" evidence="7">
    <location>
        <begin position="101"/>
        <end position="123"/>
    </location>
</feature>